<dbReference type="SUPFAM" id="SSF52440">
    <property type="entry name" value="PreATP-grasp domain"/>
    <property type="match status" value="1"/>
</dbReference>
<sequence length="406" mass="45197">MKIKLGVVFGGESVEHEVSIISAVQAMNKMDQEKYDIIPIYITKDGEWYTGNMLMDVEVYGDLDLIKKYASNVVLYKKDGAFVLQSKGLFKKIVTDLDVIFPITHGTNVEDGVLQGYFQTVGIPYVGPNVYAAVVSQDKAYMRDIFKANDIPVPTYTWFYDTDYKNEPDEVIKKIEKIKYPVIVKPATTGSSVGIGVANNKDELVKAIEEAINYDSKIVVEEVIKNLMEVNISVLGNYESQDTSVIEEVLSKSAFLTYDEKYVGSGKVKGKLGAKMTPLKGSKGMASADRKIPADLTDKMSKEVEELAIKVFRALGSSGDARIDMLIDSKAKKVYVNEINSIPGSLAFYLWDPKGKDYTELLDDMISIAIKDYKKRESKTHSFNTNILQGFAHNGLKGMKGKLQNK</sequence>
<dbReference type="InterPro" id="IPR000291">
    <property type="entry name" value="D-Ala_lig_Van_CS"/>
</dbReference>
<dbReference type="GO" id="GO:0005829">
    <property type="term" value="C:cytosol"/>
    <property type="evidence" value="ECO:0007669"/>
    <property type="project" value="TreeGrafter"/>
</dbReference>
<evidence type="ECO:0000256" key="13">
    <source>
        <dbReference type="PIRSR" id="PIRSR039102-1"/>
    </source>
</evidence>
<evidence type="ECO:0000256" key="3">
    <source>
        <dbReference type="ARBA" id="ARBA00022598"/>
    </source>
</evidence>
<keyword evidence="7 14" id="KW-0460">Magnesium</keyword>
<feature type="binding site" evidence="14">
    <location>
        <position position="338"/>
    </location>
    <ligand>
        <name>Mg(2+)</name>
        <dbReference type="ChEBI" id="CHEBI:18420"/>
        <label>1</label>
    </ligand>
</feature>
<dbReference type="PIRSF" id="PIRSF039102">
    <property type="entry name" value="Ddl/VanB"/>
    <property type="match status" value="1"/>
</dbReference>
<comment type="cofactor">
    <cofactor evidence="1">
        <name>Mn(2+)</name>
        <dbReference type="ChEBI" id="CHEBI:29035"/>
    </cofactor>
</comment>
<keyword evidence="10 14" id="KW-0464">Manganese</keyword>
<dbReference type="EC" id="6.3.2.4" evidence="12"/>
<comment type="function">
    <text evidence="12">Cell wall formation.</text>
</comment>
<dbReference type="PROSITE" id="PS00844">
    <property type="entry name" value="DALA_DALA_LIGASE_2"/>
    <property type="match status" value="1"/>
</dbReference>
<evidence type="ECO:0000313" key="18">
    <source>
        <dbReference type="Proteomes" id="UP000886833"/>
    </source>
</evidence>
<protein>
    <recommendedName>
        <fullName evidence="12">D-alanine--D-alanine ligase</fullName>
        <ecNumber evidence="12">6.3.2.4</ecNumber>
    </recommendedName>
    <alternativeName>
        <fullName evidence="12">D-Ala-D-Ala ligase</fullName>
    </alternativeName>
    <alternativeName>
        <fullName evidence="12">D-alanylalanine synthetase</fullName>
    </alternativeName>
</protein>
<keyword evidence="11 12" id="KW-0961">Cell wall biogenesis/degradation</keyword>
<keyword evidence="3 12" id="KW-0436">Ligase</keyword>
<dbReference type="Gene3D" id="3.30.1490.20">
    <property type="entry name" value="ATP-grasp fold, A domain"/>
    <property type="match status" value="1"/>
</dbReference>
<reference evidence="17" key="1">
    <citation type="submission" date="2020-10" db="EMBL/GenBank/DDBJ databases">
        <authorList>
            <person name="Gilroy R."/>
        </authorList>
    </citation>
    <scope>NUCLEOTIDE SEQUENCE</scope>
    <source>
        <strain evidence="17">CHK195-26880</strain>
    </source>
</reference>
<name>A0A9D1GBG8_9FIRM</name>
<feature type="active site" evidence="13">
    <location>
        <position position="345"/>
    </location>
</feature>
<comment type="cofactor">
    <cofactor evidence="14">
        <name>Mg(2+)</name>
        <dbReference type="ChEBI" id="CHEBI:18420"/>
    </cofactor>
    <cofactor evidence="14">
        <name>Mn(2+)</name>
        <dbReference type="ChEBI" id="CHEBI:29035"/>
    </cofactor>
    <text evidence="14">Binds 2 magnesium or manganese ions per subunit.</text>
</comment>
<dbReference type="InterPro" id="IPR011095">
    <property type="entry name" value="Dala_Dala_lig_C"/>
</dbReference>
<evidence type="ECO:0000256" key="5">
    <source>
        <dbReference type="ARBA" id="ARBA00022741"/>
    </source>
</evidence>
<dbReference type="AlphaFoldDB" id="A0A9D1GBG8"/>
<dbReference type="PANTHER" id="PTHR23132:SF25">
    <property type="entry name" value="D-ALANINE--D-ALANINE LIGASE A"/>
    <property type="match status" value="1"/>
</dbReference>
<dbReference type="PROSITE" id="PS50975">
    <property type="entry name" value="ATP_GRASP"/>
    <property type="match status" value="1"/>
</dbReference>
<dbReference type="Pfam" id="PF07478">
    <property type="entry name" value="Dala_Dala_lig_C"/>
    <property type="match status" value="1"/>
</dbReference>
<evidence type="ECO:0000256" key="8">
    <source>
        <dbReference type="ARBA" id="ARBA00022960"/>
    </source>
</evidence>
<dbReference type="GO" id="GO:0005524">
    <property type="term" value="F:ATP binding"/>
    <property type="evidence" value="ECO:0007669"/>
    <property type="project" value="UniProtKB-UniRule"/>
</dbReference>
<evidence type="ECO:0000256" key="15">
    <source>
        <dbReference type="PROSITE-ProRule" id="PRU00409"/>
    </source>
</evidence>
<accession>A0A9D1GBG8</accession>
<dbReference type="GO" id="GO:0008360">
    <property type="term" value="P:regulation of cell shape"/>
    <property type="evidence" value="ECO:0007669"/>
    <property type="project" value="UniProtKB-KW"/>
</dbReference>
<dbReference type="EMBL" id="DVKQ01000025">
    <property type="protein sequence ID" value="HIT37244.1"/>
    <property type="molecule type" value="Genomic_DNA"/>
</dbReference>
<evidence type="ECO:0000259" key="16">
    <source>
        <dbReference type="PROSITE" id="PS50975"/>
    </source>
</evidence>
<evidence type="ECO:0000256" key="7">
    <source>
        <dbReference type="ARBA" id="ARBA00022842"/>
    </source>
</evidence>
<comment type="catalytic activity">
    <reaction evidence="12">
        <text>2 D-alanine + ATP = D-alanyl-D-alanine + ADP + phosphate + H(+)</text>
        <dbReference type="Rhea" id="RHEA:11224"/>
        <dbReference type="ChEBI" id="CHEBI:15378"/>
        <dbReference type="ChEBI" id="CHEBI:30616"/>
        <dbReference type="ChEBI" id="CHEBI:43474"/>
        <dbReference type="ChEBI" id="CHEBI:57416"/>
        <dbReference type="ChEBI" id="CHEBI:57822"/>
        <dbReference type="ChEBI" id="CHEBI:456216"/>
        <dbReference type="EC" id="6.3.2.4"/>
    </reaction>
</comment>
<evidence type="ECO:0000256" key="6">
    <source>
        <dbReference type="ARBA" id="ARBA00022840"/>
    </source>
</evidence>
<gene>
    <name evidence="12" type="primary">ddl</name>
    <name evidence="17" type="ORF">IAB59_02035</name>
</gene>
<keyword evidence="6 15" id="KW-0067">ATP-binding</keyword>
<dbReference type="PANTHER" id="PTHR23132">
    <property type="entry name" value="D-ALANINE--D-ALANINE LIGASE"/>
    <property type="match status" value="1"/>
</dbReference>
<keyword evidence="12" id="KW-0963">Cytoplasm</keyword>
<comment type="subcellular location">
    <subcellularLocation>
        <location evidence="12">Cytoplasm</location>
    </subcellularLocation>
</comment>
<feature type="binding site" evidence="14">
    <location>
        <position position="338"/>
    </location>
    <ligand>
        <name>Mg(2+)</name>
        <dbReference type="ChEBI" id="CHEBI:18420"/>
        <label>2</label>
    </ligand>
</feature>
<keyword evidence="5 15" id="KW-0547">Nucleotide-binding</keyword>
<comment type="caution">
    <text evidence="17">The sequence shown here is derived from an EMBL/GenBank/DDBJ whole genome shotgun (WGS) entry which is preliminary data.</text>
</comment>
<feature type="domain" description="ATP-grasp" evidence="16">
    <location>
        <begin position="143"/>
        <end position="367"/>
    </location>
</feature>
<feature type="active site" evidence="13">
    <location>
        <position position="15"/>
    </location>
</feature>
<dbReference type="HAMAP" id="MF_00047">
    <property type="entry name" value="Dala_Dala_lig"/>
    <property type="match status" value="1"/>
</dbReference>
<feature type="binding site" evidence="14">
    <location>
        <position position="340"/>
    </location>
    <ligand>
        <name>Mg(2+)</name>
        <dbReference type="ChEBI" id="CHEBI:18420"/>
        <label>2</label>
    </ligand>
</feature>
<keyword evidence="9 12" id="KW-0573">Peptidoglycan synthesis</keyword>
<evidence type="ECO:0000256" key="14">
    <source>
        <dbReference type="PIRSR" id="PIRSR039102-3"/>
    </source>
</evidence>
<dbReference type="InterPro" id="IPR013815">
    <property type="entry name" value="ATP_grasp_subdomain_1"/>
</dbReference>
<dbReference type="GO" id="GO:0009252">
    <property type="term" value="P:peptidoglycan biosynthetic process"/>
    <property type="evidence" value="ECO:0007669"/>
    <property type="project" value="UniProtKB-UniRule"/>
</dbReference>
<evidence type="ECO:0000256" key="12">
    <source>
        <dbReference type="HAMAP-Rule" id="MF_00047"/>
    </source>
</evidence>
<organism evidence="17 18">
    <name type="scientific">Candidatus Onthousia faecipullorum</name>
    <dbReference type="NCBI Taxonomy" id="2840887"/>
    <lineage>
        <taxon>Bacteria</taxon>
        <taxon>Bacillati</taxon>
        <taxon>Bacillota</taxon>
        <taxon>Bacilli</taxon>
        <taxon>Candidatus Onthousia</taxon>
    </lineage>
</organism>
<dbReference type="Proteomes" id="UP000886833">
    <property type="component" value="Unassembled WGS sequence"/>
</dbReference>
<dbReference type="Gene3D" id="3.40.50.20">
    <property type="match status" value="1"/>
</dbReference>
<keyword evidence="4 14" id="KW-0479">Metal-binding</keyword>
<dbReference type="InterPro" id="IPR011761">
    <property type="entry name" value="ATP-grasp"/>
</dbReference>
<evidence type="ECO:0000256" key="11">
    <source>
        <dbReference type="ARBA" id="ARBA00023316"/>
    </source>
</evidence>
<dbReference type="GO" id="GO:0046872">
    <property type="term" value="F:metal ion binding"/>
    <property type="evidence" value="ECO:0007669"/>
    <property type="project" value="UniProtKB-KW"/>
</dbReference>
<evidence type="ECO:0000256" key="4">
    <source>
        <dbReference type="ARBA" id="ARBA00022723"/>
    </source>
</evidence>
<dbReference type="GO" id="GO:0008716">
    <property type="term" value="F:D-alanine-D-alanine ligase activity"/>
    <property type="evidence" value="ECO:0007669"/>
    <property type="project" value="UniProtKB-UniRule"/>
</dbReference>
<dbReference type="SUPFAM" id="SSF56059">
    <property type="entry name" value="Glutathione synthetase ATP-binding domain-like"/>
    <property type="match status" value="1"/>
</dbReference>
<keyword evidence="8 12" id="KW-0133">Cell shape</keyword>
<evidence type="ECO:0000256" key="2">
    <source>
        <dbReference type="ARBA" id="ARBA00010871"/>
    </source>
</evidence>
<feature type="active site" evidence="13">
    <location>
        <position position="191"/>
    </location>
</feature>
<comment type="similarity">
    <text evidence="2 12">Belongs to the D-alanine--D-alanine ligase family.</text>
</comment>
<dbReference type="InterPro" id="IPR011127">
    <property type="entry name" value="Dala_Dala_lig_N"/>
</dbReference>
<dbReference type="Pfam" id="PF01820">
    <property type="entry name" value="Dala_Dala_lig_N"/>
    <property type="match status" value="1"/>
</dbReference>
<feature type="binding site" evidence="14">
    <location>
        <position position="324"/>
    </location>
    <ligand>
        <name>Mg(2+)</name>
        <dbReference type="ChEBI" id="CHEBI:18420"/>
        <label>1</label>
    </ligand>
</feature>
<dbReference type="InterPro" id="IPR016185">
    <property type="entry name" value="PreATP-grasp_dom_sf"/>
</dbReference>
<proteinExistence type="inferred from homology"/>
<dbReference type="Gene3D" id="3.30.470.20">
    <property type="entry name" value="ATP-grasp fold, B domain"/>
    <property type="match status" value="1"/>
</dbReference>
<dbReference type="GO" id="GO:0071555">
    <property type="term" value="P:cell wall organization"/>
    <property type="evidence" value="ECO:0007669"/>
    <property type="project" value="UniProtKB-KW"/>
</dbReference>
<comment type="pathway">
    <text evidence="12">Cell wall biogenesis; peptidoglycan biosynthesis.</text>
</comment>
<evidence type="ECO:0000256" key="10">
    <source>
        <dbReference type="ARBA" id="ARBA00023211"/>
    </source>
</evidence>
<dbReference type="InterPro" id="IPR005905">
    <property type="entry name" value="D_ala_D_ala"/>
</dbReference>
<evidence type="ECO:0000313" key="17">
    <source>
        <dbReference type="EMBL" id="HIT37244.1"/>
    </source>
</evidence>
<evidence type="ECO:0000256" key="1">
    <source>
        <dbReference type="ARBA" id="ARBA00001936"/>
    </source>
</evidence>
<evidence type="ECO:0000256" key="9">
    <source>
        <dbReference type="ARBA" id="ARBA00022984"/>
    </source>
</evidence>
<reference evidence="17" key="2">
    <citation type="journal article" date="2021" name="PeerJ">
        <title>Extensive microbial diversity within the chicken gut microbiome revealed by metagenomics and culture.</title>
        <authorList>
            <person name="Gilroy R."/>
            <person name="Ravi A."/>
            <person name="Getino M."/>
            <person name="Pursley I."/>
            <person name="Horton D.L."/>
            <person name="Alikhan N.F."/>
            <person name="Baker D."/>
            <person name="Gharbi K."/>
            <person name="Hall N."/>
            <person name="Watson M."/>
            <person name="Adriaenssens E.M."/>
            <person name="Foster-Nyarko E."/>
            <person name="Jarju S."/>
            <person name="Secka A."/>
            <person name="Antonio M."/>
            <person name="Oren A."/>
            <person name="Chaudhuri R.R."/>
            <person name="La Ragione R."/>
            <person name="Hildebrand F."/>
            <person name="Pallen M.J."/>
        </authorList>
    </citation>
    <scope>NUCLEOTIDE SEQUENCE</scope>
    <source>
        <strain evidence="17">CHK195-26880</strain>
    </source>
</reference>